<feature type="domain" description="Homing endonuclease LAGLIDADG" evidence="2">
    <location>
        <begin position="118"/>
        <end position="245"/>
    </location>
</feature>
<geneLocation type="mitochondrion" evidence="3"/>
<keyword evidence="3" id="KW-0255">Endonuclease</keyword>
<keyword evidence="3" id="KW-0496">Mitochondrion</keyword>
<proteinExistence type="predicted"/>
<keyword evidence="3" id="KW-0540">Nuclease</keyword>
<evidence type="ECO:0000256" key="1">
    <source>
        <dbReference type="SAM" id="Phobius"/>
    </source>
</evidence>
<evidence type="ECO:0000259" key="2">
    <source>
        <dbReference type="Pfam" id="PF03161"/>
    </source>
</evidence>
<organism evidence="3">
    <name type="scientific">Rhizoctonia solani</name>
    <dbReference type="NCBI Taxonomy" id="456999"/>
    <lineage>
        <taxon>Eukaryota</taxon>
        <taxon>Fungi</taxon>
        <taxon>Dikarya</taxon>
        <taxon>Basidiomycota</taxon>
        <taxon>Agaricomycotina</taxon>
        <taxon>Agaricomycetes</taxon>
        <taxon>Cantharellales</taxon>
        <taxon>Ceratobasidiaceae</taxon>
        <taxon>Rhizoctonia</taxon>
    </lineage>
</organism>
<reference evidence="3" key="1">
    <citation type="submission" date="2021-04" db="EMBL/GenBank/DDBJ databases">
        <title>Mitogenome analysis reveals the evolution and host adaptation in Rhizoctonia solani.</title>
        <authorList>
            <person name="Zheng A."/>
            <person name="Lin R."/>
            <person name="Xia Y."/>
            <person name="Zhang D."/>
            <person name="Xiang X."/>
            <person name="Niu X."/>
            <person name="Liu Y."/>
            <person name="Jiang L."/>
            <person name="Wang X."/>
        </authorList>
    </citation>
    <scope>NUCLEOTIDE SEQUENCE</scope>
    <source>
        <strain evidence="3">AG1-IA</strain>
    </source>
</reference>
<feature type="transmembrane region" description="Helical" evidence="1">
    <location>
        <begin position="12"/>
        <end position="36"/>
    </location>
</feature>
<keyword evidence="3" id="KW-0378">Hydrolase</keyword>
<name>A0A8E8GQX8_9AGAM</name>
<accession>A0A8E8GQX8</accession>
<keyword evidence="1" id="KW-0472">Membrane</keyword>
<dbReference type="EMBL" id="MW995474">
    <property type="protein sequence ID" value="QWC53673.1"/>
    <property type="molecule type" value="Genomic_DNA"/>
</dbReference>
<sequence>MKIIFSLFNNLAIVLPSLRISSQLLIGIATIALHYAAALSFIVVYIQSIGSGIGIFSGLFPVTLISQNVETLGFFDIVTVSNLLFFSVLPVVPCGDKPSRRLTAIEKSQFTLTDELKQILVGLLLGDAHIQKHKLGINPRLVFVQGLINKDYLLHLYDLFKTYSPQEPTISDMSPHRRTGKVYSKIYFSTYSLPCFLELYNLFYVAGTKIVPSNIEVLFTPLSLVYLICDDGSFCQRDKAIILNT</sequence>
<keyword evidence="1" id="KW-0812">Transmembrane</keyword>
<keyword evidence="1" id="KW-1133">Transmembrane helix</keyword>
<protein>
    <submittedName>
        <fullName evidence="3">LAGLIDADG homing endonuclease</fullName>
    </submittedName>
</protein>
<gene>
    <name evidence="3" type="primary">mag26</name>
</gene>
<dbReference type="Pfam" id="PF03161">
    <property type="entry name" value="LAGLIDADG_2"/>
    <property type="match status" value="1"/>
</dbReference>
<dbReference type="GO" id="GO:0004519">
    <property type="term" value="F:endonuclease activity"/>
    <property type="evidence" value="ECO:0007669"/>
    <property type="project" value="UniProtKB-KW"/>
</dbReference>
<evidence type="ECO:0000313" key="3">
    <source>
        <dbReference type="EMBL" id="QWC53673.1"/>
    </source>
</evidence>
<dbReference type="InterPro" id="IPR004860">
    <property type="entry name" value="LAGLIDADG_dom"/>
</dbReference>
<dbReference type="AlphaFoldDB" id="A0A8E8GQX8"/>